<dbReference type="InterPro" id="IPR043137">
    <property type="entry name" value="GGT_ssub_C"/>
</dbReference>
<evidence type="ECO:0000313" key="2">
    <source>
        <dbReference type="EMBL" id="KAF4592110.1"/>
    </source>
</evidence>
<dbReference type="Gene3D" id="3.60.20.40">
    <property type="match status" value="1"/>
</dbReference>
<feature type="binding site" evidence="1">
    <location>
        <position position="27"/>
    </location>
    <ligand>
        <name>L-glutamate</name>
        <dbReference type="ChEBI" id="CHEBI:29985"/>
    </ligand>
</feature>
<dbReference type="OrthoDB" id="1081007at2759"/>
<organism evidence="2 3">
    <name type="scientific">Ophiocordyceps camponoti-floridani</name>
    <dbReference type="NCBI Taxonomy" id="2030778"/>
    <lineage>
        <taxon>Eukaryota</taxon>
        <taxon>Fungi</taxon>
        <taxon>Dikarya</taxon>
        <taxon>Ascomycota</taxon>
        <taxon>Pezizomycotina</taxon>
        <taxon>Sordariomycetes</taxon>
        <taxon>Hypocreomycetidae</taxon>
        <taxon>Hypocreales</taxon>
        <taxon>Ophiocordycipitaceae</taxon>
        <taxon>Ophiocordyceps</taxon>
    </lineage>
</organism>
<evidence type="ECO:0000313" key="3">
    <source>
        <dbReference type="Proteomes" id="UP000562929"/>
    </source>
</evidence>
<protein>
    <submittedName>
        <fullName evidence="2">Gamma-glutamyltranspeptidase</fullName>
    </submittedName>
</protein>
<dbReference type="PANTHER" id="PTHR11686:SF62">
    <property type="entry name" value="GLUTATHIONE HYDROLASE"/>
    <property type="match status" value="1"/>
</dbReference>
<dbReference type="AlphaFoldDB" id="A0A8H4QAH1"/>
<gene>
    <name evidence="2" type="ORF">GQ602_002409</name>
</gene>
<dbReference type="SUPFAM" id="SSF56235">
    <property type="entry name" value="N-terminal nucleophile aminohydrolases (Ntn hydrolases)"/>
    <property type="match status" value="1"/>
</dbReference>
<dbReference type="GO" id="GO:0036374">
    <property type="term" value="F:glutathione hydrolase activity"/>
    <property type="evidence" value="ECO:0007669"/>
    <property type="project" value="InterPro"/>
</dbReference>
<accession>A0A8H4QAH1</accession>
<comment type="caution">
    <text evidence="2">The sequence shown here is derived from an EMBL/GenBank/DDBJ whole genome shotgun (WGS) entry which is preliminary data.</text>
</comment>
<sequence>MYHSGIGGGGFMTIRAPDGRFETVDFREVAPVAAFEDILLTMMVMMAVYSGVPGEPRGLEYLHSKYGKLEWFQVVEPVVHLARFGFVVTGDLASRIASVEDASFLTQDASWALDFAPRGRLLQQGEVMTRKRYADTLEAIALRGVDAFYSGAIAQATIAGLRARNGTMTMEDLANYTVVHREPIPSQLSRLQADQLQRPFRWHRSSKRAQHSQQLRHARRPITIQPVNPPSRRGHQIRLRSTYETRRSVICRRDHPDGLDGLSRALSIPGVSNGFGYIPSPSNYIRPGKRPLSSISPIIAETIDGKLLFSLGAAGGSRITTATIQNTMHLLDRHLVPTTVTFEYAFDNSTVAYMKSLHHNASWVPPGQSLAQGVRLLSNGTFEAAGEPRLVASGGFAV</sequence>
<dbReference type="EMBL" id="JAACLJ010000002">
    <property type="protein sequence ID" value="KAF4592110.1"/>
    <property type="molecule type" value="Genomic_DNA"/>
</dbReference>
<dbReference type="InterPro" id="IPR000101">
    <property type="entry name" value="GGT_peptidase"/>
</dbReference>
<proteinExistence type="predicted"/>
<dbReference type="GO" id="GO:0005886">
    <property type="term" value="C:plasma membrane"/>
    <property type="evidence" value="ECO:0007669"/>
    <property type="project" value="TreeGrafter"/>
</dbReference>
<dbReference type="InterPro" id="IPR029055">
    <property type="entry name" value="Ntn_hydrolases_N"/>
</dbReference>
<evidence type="ECO:0000256" key="1">
    <source>
        <dbReference type="PIRSR" id="PIRSR600101-2"/>
    </source>
</evidence>
<dbReference type="Pfam" id="PF01019">
    <property type="entry name" value="G_glu_transpept"/>
    <property type="match status" value="2"/>
</dbReference>
<keyword evidence="3" id="KW-1185">Reference proteome</keyword>
<name>A0A8H4QAH1_9HYPO</name>
<dbReference type="PRINTS" id="PR01210">
    <property type="entry name" value="GGTRANSPTASE"/>
</dbReference>
<reference evidence="2 3" key="1">
    <citation type="journal article" date="2020" name="G3 (Bethesda)">
        <title>Genetic Underpinnings of Host Manipulation by Ophiocordyceps as Revealed by Comparative Transcriptomics.</title>
        <authorList>
            <person name="Will I."/>
            <person name="Das B."/>
            <person name="Trinh T."/>
            <person name="Brachmann A."/>
            <person name="Ohm R.A."/>
            <person name="de Bekker C."/>
        </authorList>
    </citation>
    <scope>NUCLEOTIDE SEQUENCE [LARGE SCALE GENOMIC DNA]</scope>
    <source>
        <strain evidence="2 3">EC05</strain>
    </source>
</reference>
<dbReference type="GO" id="GO:0006751">
    <property type="term" value="P:glutathione catabolic process"/>
    <property type="evidence" value="ECO:0007669"/>
    <property type="project" value="InterPro"/>
</dbReference>
<dbReference type="Proteomes" id="UP000562929">
    <property type="component" value="Unassembled WGS sequence"/>
</dbReference>
<dbReference type="PANTHER" id="PTHR11686">
    <property type="entry name" value="GAMMA GLUTAMYL TRANSPEPTIDASE"/>
    <property type="match status" value="1"/>
</dbReference>